<evidence type="ECO:0000256" key="1">
    <source>
        <dbReference type="SAM" id="MobiDB-lite"/>
    </source>
</evidence>
<dbReference type="PANTHER" id="PTHR13621">
    <property type="entry name" value="PROLINE-RICH PROTEIN PRCC"/>
    <property type="match status" value="1"/>
</dbReference>
<feature type="region of interest" description="Disordered" evidence="1">
    <location>
        <begin position="189"/>
        <end position="208"/>
    </location>
</feature>
<feature type="region of interest" description="Disordered" evidence="1">
    <location>
        <begin position="252"/>
        <end position="272"/>
    </location>
</feature>
<accession>A0AAP0HVN4</accession>
<sequence length="468" mass="51018">MNEYNLDSGLLGGSLTRNGESQARGRWGGGGVPLFCRRGFLVPQRTTLLHDDDEQQQQQQQQQSVETPKISDPFSSLPKPKSSSAASSIFTNLKNPKSNHEVSSISAPNPRRVVQFKPPMNPILSKSFLYDDDDEEERIKRKPTKESAQLSGKSLFSILPAPKNSGGLGSGAALGSGGRSMVVVEAEKGEAGGSQLGESESDEGREGLGSYGGYYGNYEGSYGYGHYEGSSSADAVADAVAVAAPAMGEPDWGGVEGGVGESLPRMPGKRGRDEMPMEFVEVRQDELMKNRPREDQAKSTGIAFGPAYQPVSSKGKPSKLHKRKHQIGSLYFDMKQRETELTERRSKGLLTKAETQAKYVVNAAHPTVQQATTMTFICQNEMKERKADFISGGEERGTSAYSAMISFQFVNQSEKLLSPAMYLQQAILLPKSRKEMRVFKDTIVSDVPDRPHSMEMDIELGCSSIFAC</sequence>
<evidence type="ECO:0000313" key="2">
    <source>
        <dbReference type="EMBL" id="KAK9097770.1"/>
    </source>
</evidence>
<protein>
    <submittedName>
        <fullName evidence="2">Uncharacterized protein</fullName>
    </submittedName>
</protein>
<gene>
    <name evidence="2" type="ORF">Syun_024815</name>
</gene>
<name>A0AAP0HVN4_9MAGN</name>
<dbReference type="Pfam" id="PF10253">
    <property type="entry name" value="PRCC"/>
    <property type="match status" value="1"/>
</dbReference>
<feature type="compositionally biased region" description="Low complexity" evidence="1">
    <location>
        <begin position="75"/>
        <end position="87"/>
    </location>
</feature>
<dbReference type="InterPro" id="IPR018800">
    <property type="entry name" value="PRCC"/>
</dbReference>
<dbReference type="EMBL" id="JBBNAF010000011">
    <property type="protein sequence ID" value="KAK9097770.1"/>
    <property type="molecule type" value="Genomic_DNA"/>
</dbReference>
<organism evidence="2 3">
    <name type="scientific">Stephania yunnanensis</name>
    <dbReference type="NCBI Taxonomy" id="152371"/>
    <lineage>
        <taxon>Eukaryota</taxon>
        <taxon>Viridiplantae</taxon>
        <taxon>Streptophyta</taxon>
        <taxon>Embryophyta</taxon>
        <taxon>Tracheophyta</taxon>
        <taxon>Spermatophyta</taxon>
        <taxon>Magnoliopsida</taxon>
        <taxon>Ranunculales</taxon>
        <taxon>Menispermaceae</taxon>
        <taxon>Menispermoideae</taxon>
        <taxon>Cissampelideae</taxon>
        <taxon>Stephania</taxon>
    </lineage>
</organism>
<dbReference type="GO" id="GO:0005634">
    <property type="term" value="C:nucleus"/>
    <property type="evidence" value="ECO:0007669"/>
    <property type="project" value="TreeGrafter"/>
</dbReference>
<dbReference type="PANTHER" id="PTHR13621:SF2">
    <property type="entry name" value="PROLINE-RICH PROTEIN PRCC"/>
    <property type="match status" value="1"/>
</dbReference>
<dbReference type="AlphaFoldDB" id="A0AAP0HVN4"/>
<comment type="caution">
    <text evidence="2">The sequence shown here is derived from an EMBL/GenBank/DDBJ whole genome shotgun (WGS) entry which is preliminary data.</text>
</comment>
<dbReference type="Proteomes" id="UP001420932">
    <property type="component" value="Unassembled WGS sequence"/>
</dbReference>
<feature type="region of interest" description="Disordered" evidence="1">
    <location>
        <begin position="51"/>
        <end position="87"/>
    </location>
</feature>
<proteinExistence type="predicted"/>
<keyword evidence="3" id="KW-1185">Reference proteome</keyword>
<reference evidence="2 3" key="1">
    <citation type="submission" date="2024-01" db="EMBL/GenBank/DDBJ databases">
        <title>Genome assemblies of Stephania.</title>
        <authorList>
            <person name="Yang L."/>
        </authorList>
    </citation>
    <scope>NUCLEOTIDE SEQUENCE [LARGE SCALE GENOMIC DNA]</scope>
    <source>
        <strain evidence="2">YNDBR</strain>
        <tissue evidence="2">Leaf</tissue>
    </source>
</reference>
<evidence type="ECO:0000313" key="3">
    <source>
        <dbReference type="Proteomes" id="UP001420932"/>
    </source>
</evidence>